<keyword evidence="3" id="KW-1185">Reference proteome</keyword>
<dbReference type="Pfam" id="PF04307">
    <property type="entry name" value="YdjM"/>
    <property type="match status" value="1"/>
</dbReference>
<accession>L9WUD5</accession>
<proteinExistence type="predicted"/>
<evidence type="ECO:0008006" key="4">
    <source>
        <dbReference type="Google" id="ProtNLM"/>
    </source>
</evidence>
<evidence type="ECO:0000313" key="3">
    <source>
        <dbReference type="Proteomes" id="UP000011531"/>
    </source>
</evidence>
<organism evidence="2 3">
    <name type="scientific">Natronococcus jeotgali DSM 18795</name>
    <dbReference type="NCBI Taxonomy" id="1227498"/>
    <lineage>
        <taxon>Archaea</taxon>
        <taxon>Methanobacteriati</taxon>
        <taxon>Methanobacteriota</taxon>
        <taxon>Stenosarchaea group</taxon>
        <taxon>Halobacteria</taxon>
        <taxon>Halobacteriales</taxon>
        <taxon>Natrialbaceae</taxon>
        <taxon>Natronococcus</taxon>
    </lineage>
</organism>
<feature type="transmembrane region" description="Helical" evidence="1">
    <location>
        <begin position="144"/>
        <end position="162"/>
    </location>
</feature>
<comment type="caution">
    <text evidence="2">The sequence shown here is derived from an EMBL/GenBank/DDBJ whole genome shotgun (WGS) entry which is preliminary data.</text>
</comment>
<feature type="transmembrane region" description="Helical" evidence="1">
    <location>
        <begin position="95"/>
        <end position="124"/>
    </location>
</feature>
<evidence type="ECO:0000313" key="2">
    <source>
        <dbReference type="EMBL" id="ELY53084.1"/>
    </source>
</evidence>
<keyword evidence="1" id="KW-0812">Transmembrane</keyword>
<dbReference type="STRING" id="1227498.C492_18534"/>
<dbReference type="RefSeq" id="WP_008426201.1">
    <property type="nucleotide sequence ID" value="NZ_AOIA01000151.1"/>
</dbReference>
<protein>
    <recommendedName>
        <fullName evidence="4">Membrane-bound metal-dependent hydrolase</fullName>
    </recommendedName>
</protein>
<dbReference type="Proteomes" id="UP000011531">
    <property type="component" value="Unassembled WGS sequence"/>
</dbReference>
<feature type="transmembrane region" description="Helical" evidence="1">
    <location>
        <begin position="65"/>
        <end position="88"/>
    </location>
</feature>
<name>L9WUD5_9EURY</name>
<sequence length="170" mass="18338">MIAVTDVLTHVLTGYVLGTVLAFRYDWMGPAHVTVVTVGALSPDFVKAEIFLPDGLMQYLLGIPFAWAPLHTLGGTIAVGLLTVLLLAPEYRRRALALFLVGAATHHVLDIALITPSGEAYAVLWPLLEYRPPAGGLYLSSDRWPALVAGLAAVAVWAFGRYRDSRAETP</sequence>
<dbReference type="InterPro" id="IPR007404">
    <property type="entry name" value="YdjM-like"/>
</dbReference>
<gene>
    <name evidence="2" type="ORF">C492_18534</name>
</gene>
<evidence type="ECO:0000256" key="1">
    <source>
        <dbReference type="SAM" id="Phobius"/>
    </source>
</evidence>
<feature type="transmembrane region" description="Helical" evidence="1">
    <location>
        <begin position="7"/>
        <end position="25"/>
    </location>
</feature>
<keyword evidence="1" id="KW-1133">Transmembrane helix</keyword>
<reference evidence="2 3" key="1">
    <citation type="journal article" date="2014" name="PLoS Genet.">
        <title>Phylogenetically driven sequencing of extremely halophilic archaea reveals strategies for static and dynamic osmo-response.</title>
        <authorList>
            <person name="Becker E.A."/>
            <person name="Seitzer P.M."/>
            <person name="Tritt A."/>
            <person name="Larsen D."/>
            <person name="Krusor M."/>
            <person name="Yao A.I."/>
            <person name="Wu D."/>
            <person name="Madern D."/>
            <person name="Eisen J.A."/>
            <person name="Darling A.E."/>
            <person name="Facciotti M.T."/>
        </authorList>
    </citation>
    <scope>NUCLEOTIDE SEQUENCE [LARGE SCALE GENOMIC DNA]</scope>
    <source>
        <strain evidence="2 3">DSM 18795</strain>
    </source>
</reference>
<dbReference type="AlphaFoldDB" id="L9WUD5"/>
<keyword evidence="1" id="KW-0472">Membrane</keyword>
<dbReference type="EMBL" id="AOIA01000151">
    <property type="protein sequence ID" value="ELY53084.1"/>
    <property type="molecule type" value="Genomic_DNA"/>
</dbReference>
<dbReference type="OrthoDB" id="241062at2157"/>